<gene>
    <name evidence="2" type="ORF">PLEPLA_LOCUS12003</name>
</gene>
<feature type="compositionally biased region" description="Gly residues" evidence="1">
    <location>
        <begin position="137"/>
        <end position="153"/>
    </location>
</feature>
<evidence type="ECO:0000256" key="1">
    <source>
        <dbReference type="SAM" id="MobiDB-lite"/>
    </source>
</evidence>
<keyword evidence="3" id="KW-1185">Reference proteome</keyword>
<evidence type="ECO:0000313" key="3">
    <source>
        <dbReference type="Proteomes" id="UP001153269"/>
    </source>
</evidence>
<sequence length="153" mass="16645">MQAGNDRDFVTSRPSHPCYTSCETRHRKTREPRRQLARIDLNIHKVKPGLNDRLANDASSTQEPQVNKHPCARGDLEPTKMRPSTPCLEATSWLSLARHKYPSMNLDQPAIDLALHCGAGPSRQQDSSPGPWTPGDATGGAGPLHAPLGGGPR</sequence>
<dbReference type="EMBL" id="CADEAL010000704">
    <property type="protein sequence ID" value="CAB1424082.1"/>
    <property type="molecule type" value="Genomic_DNA"/>
</dbReference>
<feature type="compositionally biased region" description="Basic and acidic residues" evidence="1">
    <location>
        <begin position="1"/>
        <end position="10"/>
    </location>
</feature>
<protein>
    <submittedName>
        <fullName evidence="2">Uncharacterized protein</fullName>
    </submittedName>
</protein>
<dbReference type="AlphaFoldDB" id="A0A9N7YF22"/>
<reference evidence="2" key="1">
    <citation type="submission" date="2020-03" db="EMBL/GenBank/DDBJ databases">
        <authorList>
            <person name="Weist P."/>
        </authorList>
    </citation>
    <scope>NUCLEOTIDE SEQUENCE</scope>
</reference>
<proteinExistence type="predicted"/>
<name>A0A9N7YF22_PLEPL</name>
<feature type="region of interest" description="Disordered" evidence="1">
    <location>
        <begin position="1"/>
        <end position="32"/>
    </location>
</feature>
<comment type="caution">
    <text evidence="2">The sequence shown here is derived from an EMBL/GenBank/DDBJ whole genome shotgun (WGS) entry which is preliminary data.</text>
</comment>
<feature type="region of interest" description="Disordered" evidence="1">
    <location>
        <begin position="117"/>
        <end position="153"/>
    </location>
</feature>
<accession>A0A9N7YF22</accession>
<dbReference type="Proteomes" id="UP001153269">
    <property type="component" value="Unassembled WGS sequence"/>
</dbReference>
<evidence type="ECO:0000313" key="2">
    <source>
        <dbReference type="EMBL" id="CAB1424082.1"/>
    </source>
</evidence>
<feature type="region of interest" description="Disordered" evidence="1">
    <location>
        <begin position="48"/>
        <end position="85"/>
    </location>
</feature>
<organism evidence="2 3">
    <name type="scientific">Pleuronectes platessa</name>
    <name type="common">European plaice</name>
    <dbReference type="NCBI Taxonomy" id="8262"/>
    <lineage>
        <taxon>Eukaryota</taxon>
        <taxon>Metazoa</taxon>
        <taxon>Chordata</taxon>
        <taxon>Craniata</taxon>
        <taxon>Vertebrata</taxon>
        <taxon>Euteleostomi</taxon>
        <taxon>Actinopterygii</taxon>
        <taxon>Neopterygii</taxon>
        <taxon>Teleostei</taxon>
        <taxon>Neoteleostei</taxon>
        <taxon>Acanthomorphata</taxon>
        <taxon>Carangaria</taxon>
        <taxon>Pleuronectiformes</taxon>
        <taxon>Pleuronectoidei</taxon>
        <taxon>Pleuronectidae</taxon>
        <taxon>Pleuronectes</taxon>
    </lineage>
</organism>